<dbReference type="EMBL" id="FNBU01000001">
    <property type="protein sequence ID" value="SDF02983.1"/>
    <property type="molecule type" value="Genomic_DNA"/>
</dbReference>
<dbReference type="InterPro" id="IPR003593">
    <property type="entry name" value="AAA+_ATPase"/>
</dbReference>
<organism evidence="12 13">
    <name type="scientific">Sporolituus thermophilus DSM 23256</name>
    <dbReference type="NCBI Taxonomy" id="1123285"/>
    <lineage>
        <taxon>Bacteria</taxon>
        <taxon>Bacillati</taxon>
        <taxon>Bacillota</taxon>
        <taxon>Negativicutes</taxon>
        <taxon>Selenomonadales</taxon>
        <taxon>Sporomusaceae</taxon>
        <taxon>Sporolituus</taxon>
    </lineage>
</organism>
<evidence type="ECO:0000256" key="4">
    <source>
        <dbReference type="ARBA" id="ARBA00022475"/>
    </source>
</evidence>
<proteinExistence type="inferred from homology"/>
<gene>
    <name evidence="12" type="ORF">SAMN05660235_00220</name>
</gene>
<dbReference type="InterPro" id="IPR005876">
    <property type="entry name" value="Co_trans_ATP-bd"/>
</dbReference>
<evidence type="ECO:0000256" key="7">
    <source>
        <dbReference type="ARBA" id="ARBA00022967"/>
    </source>
</evidence>
<accession>A0A1G7HRK2</accession>
<evidence type="ECO:0000256" key="10">
    <source>
        <dbReference type="RuleBase" id="RU364103"/>
    </source>
</evidence>
<dbReference type="PROSITE" id="PS50893">
    <property type="entry name" value="ABC_TRANSPORTER_2"/>
    <property type="match status" value="1"/>
</dbReference>
<dbReference type="InterPro" id="IPR017871">
    <property type="entry name" value="ABC_transporter-like_CS"/>
</dbReference>
<dbReference type="GO" id="GO:0006824">
    <property type="term" value="P:cobalt ion transport"/>
    <property type="evidence" value="ECO:0007669"/>
    <property type="project" value="InterPro"/>
</dbReference>
<comment type="similarity">
    <text evidence="2 10">Belongs to the ABC transporter superfamily.</text>
</comment>
<dbReference type="InterPro" id="IPR003439">
    <property type="entry name" value="ABC_transporter-like_ATP-bd"/>
</dbReference>
<sequence>MSQQPILEVKNISFGYRKDKLVLRGVSLTVPAGARIALVGPNGAGKSTLFLHLNGILHPSSGQLLFKGEPYRYSRAFITRLRQKIGLVFQDQDTQLFAGSVLDDVLFGPMNLGLSPAEAEQRAAAALAAVQMAEFADEPVHFLSYGQKKRVAVAGVLAMDPEVLVMDEPTAGLDYPGTTVLRAILDELSRAGKTLIVATHDIEWVWSWADLVYVLVQGQIVAGGPPELVLNRSDHAAFGFARPLVGEIYSALVAAGFFSSRDKAPRSVAELVGRVMAKYK</sequence>
<dbReference type="GO" id="GO:0043190">
    <property type="term" value="C:ATP-binding cassette (ABC) transporter complex"/>
    <property type="evidence" value="ECO:0007669"/>
    <property type="project" value="TreeGrafter"/>
</dbReference>
<dbReference type="AlphaFoldDB" id="A0A1G7HRK2"/>
<comment type="subcellular location">
    <subcellularLocation>
        <location evidence="1 10">Cell membrane</location>
        <topology evidence="1 10">Peripheral membrane protein</topology>
    </subcellularLocation>
</comment>
<dbReference type="GO" id="GO:0016887">
    <property type="term" value="F:ATP hydrolysis activity"/>
    <property type="evidence" value="ECO:0007669"/>
    <property type="project" value="InterPro"/>
</dbReference>
<evidence type="ECO:0000256" key="9">
    <source>
        <dbReference type="ARBA" id="ARBA00025157"/>
    </source>
</evidence>
<keyword evidence="5 10" id="KW-0547">Nucleotide-binding</keyword>
<evidence type="ECO:0000259" key="11">
    <source>
        <dbReference type="PROSITE" id="PS50893"/>
    </source>
</evidence>
<protein>
    <recommendedName>
        <fullName evidence="10">ABC transporter ATP-binding protein</fullName>
    </recommendedName>
</protein>
<keyword evidence="3 10" id="KW-0813">Transport</keyword>
<evidence type="ECO:0000256" key="1">
    <source>
        <dbReference type="ARBA" id="ARBA00004202"/>
    </source>
</evidence>
<evidence type="ECO:0000313" key="12">
    <source>
        <dbReference type="EMBL" id="SDF02983.1"/>
    </source>
</evidence>
<dbReference type="InterPro" id="IPR027417">
    <property type="entry name" value="P-loop_NTPase"/>
</dbReference>
<evidence type="ECO:0000313" key="13">
    <source>
        <dbReference type="Proteomes" id="UP000243333"/>
    </source>
</evidence>
<dbReference type="PANTHER" id="PTHR43553:SF24">
    <property type="entry name" value="ENERGY-COUPLING FACTOR TRANSPORTER ATP-BINDING PROTEIN ECFA1"/>
    <property type="match status" value="1"/>
</dbReference>
<keyword evidence="8 10" id="KW-0472">Membrane</keyword>
<dbReference type="NCBIfam" id="TIGR01166">
    <property type="entry name" value="cbiO"/>
    <property type="match status" value="1"/>
</dbReference>
<comment type="function">
    <text evidence="9">Probably part of an ABC transporter complex. Responsible for energy coupling to the transport system.</text>
</comment>
<dbReference type="SUPFAM" id="SSF52540">
    <property type="entry name" value="P-loop containing nucleoside triphosphate hydrolases"/>
    <property type="match status" value="1"/>
</dbReference>
<dbReference type="InterPro" id="IPR015856">
    <property type="entry name" value="ABC_transpr_CbiO/EcfA_su"/>
</dbReference>
<dbReference type="PANTHER" id="PTHR43553">
    <property type="entry name" value="HEAVY METAL TRANSPORTER"/>
    <property type="match status" value="1"/>
</dbReference>
<dbReference type="RefSeq" id="WP_093687267.1">
    <property type="nucleotide sequence ID" value="NZ_FNBU01000001.1"/>
</dbReference>
<dbReference type="OrthoDB" id="9772862at2"/>
<comment type="function">
    <text evidence="10">Part of an ABC transporter complex. Responsible for energy coupling to the transport system.</text>
</comment>
<dbReference type="Pfam" id="PF00005">
    <property type="entry name" value="ABC_tran"/>
    <property type="match status" value="1"/>
</dbReference>
<evidence type="ECO:0000256" key="3">
    <source>
        <dbReference type="ARBA" id="ARBA00022448"/>
    </source>
</evidence>
<feature type="domain" description="ABC transporter" evidence="11">
    <location>
        <begin position="7"/>
        <end position="242"/>
    </location>
</feature>
<dbReference type="SMART" id="SM00382">
    <property type="entry name" value="AAA"/>
    <property type="match status" value="1"/>
</dbReference>
<reference evidence="13" key="1">
    <citation type="submission" date="2016-10" db="EMBL/GenBank/DDBJ databases">
        <authorList>
            <person name="Varghese N."/>
            <person name="Submissions S."/>
        </authorList>
    </citation>
    <scope>NUCLEOTIDE SEQUENCE [LARGE SCALE GENOMIC DNA]</scope>
    <source>
        <strain evidence="13">DSM 23256</strain>
    </source>
</reference>
<dbReference type="InterPro" id="IPR050095">
    <property type="entry name" value="ECF_ABC_transporter_ATP-bd"/>
</dbReference>
<dbReference type="CDD" id="cd03225">
    <property type="entry name" value="ABC_cobalt_CbiO_domain1"/>
    <property type="match status" value="1"/>
</dbReference>
<dbReference type="Proteomes" id="UP000243333">
    <property type="component" value="Unassembled WGS sequence"/>
</dbReference>
<dbReference type="STRING" id="1123285.SAMN05660235_00220"/>
<dbReference type="PROSITE" id="PS00211">
    <property type="entry name" value="ABC_TRANSPORTER_1"/>
    <property type="match status" value="1"/>
</dbReference>
<keyword evidence="13" id="KW-1185">Reference proteome</keyword>
<dbReference type="Gene3D" id="3.40.50.300">
    <property type="entry name" value="P-loop containing nucleotide triphosphate hydrolases"/>
    <property type="match status" value="1"/>
</dbReference>
<dbReference type="GO" id="GO:0005524">
    <property type="term" value="F:ATP binding"/>
    <property type="evidence" value="ECO:0007669"/>
    <property type="project" value="UniProtKB-UniRule"/>
</dbReference>
<keyword evidence="7" id="KW-1278">Translocase</keyword>
<evidence type="ECO:0000256" key="5">
    <source>
        <dbReference type="ARBA" id="ARBA00022741"/>
    </source>
</evidence>
<evidence type="ECO:0000256" key="6">
    <source>
        <dbReference type="ARBA" id="ARBA00022840"/>
    </source>
</evidence>
<evidence type="ECO:0000256" key="2">
    <source>
        <dbReference type="ARBA" id="ARBA00005417"/>
    </source>
</evidence>
<dbReference type="GO" id="GO:0042626">
    <property type="term" value="F:ATPase-coupled transmembrane transporter activity"/>
    <property type="evidence" value="ECO:0007669"/>
    <property type="project" value="TreeGrafter"/>
</dbReference>
<dbReference type="FunFam" id="3.40.50.300:FF:000224">
    <property type="entry name" value="Energy-coupling factor transporter ATP-binding protein EcfA"/>
    <property type="match status" value="1"/>
</dbReference>
<name>A0A1G7HRK2_9FIRM</name>
<keyword evidence="4 10" id="KW-1003">Cell membrane</keyword>
<evidence type="ECO:0000256" key="8">
    <source>
        <dbReference type="ARBA" id="ARBA00023136"/>
    </source>
</evidence>
<keyword evidence="6 10" id="KW-0067">ATP-binding</keyword>